<dbReference type="EMBL" id="CP011859">
    <property type="protein sequence ID" value="AQY22009.1"/>
    <property type="molecule type" value="Genomic_DNA"/>
</dbReference>
<name>A0A1S7DSB4_RIEAN</name>
<accession>A0A1S7DSB4</accession>
<sequence>MKVFDIFWFMKFIILLFTILSCTSPSKFEQSVIGEYASPKNSYFNKVRYGSFVLDLNLELKQDGAYILTSCAQIITGKWRQEGNFILLECLDRKFIIDSANHNEAYAKGKICNDIEKYEIKDFGLYKEELVGNRLAKFVLLKK</sequence>
<protein>
    <recommendedName>
        <fullName evidence="3">Lipoprotein</fullName>
    </recommendedName>
</protein>
<reference evidence="1 2" key="1">
    <citation type="submission" date="2015-06" db="EMBL/GenBank/DDBJ databases">
        <title>R. anatipestifer strain HXb2 is the most virulent strain so far, and the genome sequence would help us uncover the pathogenesis.</title>
        <authorList>
            <person name="Hu Q."/>
            <person name="Qi J."/>
            <person name="Bo H."/>
            <person name="Liu G."/>
            <person name="Tao M."/>
            <person name="Ding Y."/>
            <person name="Xue Y."/>
        </authorList>
    </citation>
    <scope>NUCLEOTIDE SEQUENCE [LARGE SCALE GENOMIC DNA]</scope>
    <source>
        <strain evidence="1 2">HXb2</strain>
    </source>
</reference>
<dbReference type="PROSITE" id="PS51257">
    <property type="entry name" value="PROKAR_LIPOPROTEIN"/>
    <property type="match status" value="1"/>
</dbReference>
<proteinExistence type="predicted"/>
<dbReference type="Proteomes" id="UP000189883">
    <property type="component" value="Chromosome"/>
</dbReference>
<evidence type="ECO:0000313" key="2">
    <source>
        <dbReference type="Proteomes" id="UP000189883"/>
    </source>
</evidence>
<gene>
    <name evidence="1" type="ORF">AB406_1060</name>
</gene>
<evidence type="ECO:0008006" key="3">
    <source>
        <dbReference type="Google" id="ProtNLM"/>
    </source>
</evidence>
<evidence type="ECO:0000313" key="1">
    <source>
        <dbReference type="EMBL" id="AQY22009.1"/>
    </source>
</evidence>
<organism evidence="1 2">
    <name type="scientific">Riemerella anatipestifer</name>
    <name type="common">Moraxella anatipestifer</name>
    <dbReference type="NCBI Taxonomy" id="34085"/>
    <lineage>
        <taxon>Bacteria</taxon>
        <taxon>Pseudomonadati</taxon>
        <taxon>Bacteroidota</taxon>
        <taxon>Flavobacteriia</taxon>
        <taxon>Flavobacteriales</taxon>
        <taxon>Weeksellaceae</taxon>
        <taxon>Riemerella</taxon>
    </lineage>
</organism>
<dbReference type="AlphaFoldDB" id="A0A1S7DSB4"/>